<proteinExistence type="predicted"/>
<sequence length="367" mass="40310">MTECTELWVDRSNFRKTKIVNVPLRALDAGEITVAIDKFGLTANNVSYAVSGDFIGYWKFYPATDNWGKVTVWGCGNVIESRSEDIAVGERLYGFFPMSSHTILQPGKVQEDSFIDVAPHRKELPGTGLYSSYRRTQHEPDIVQQYETERCLLFPLIATGYVLYDYLVDNNFFGAQQVVVGSASSKTGFGLATLLQNDLTVTQKVIGVTSERNAPFVESLKCCDQIVTYGNEADIDPSLPTAYVDMSGDIKLTRALHGHIKNNIVESAMVGASHWEDGGKAGELPGAKPTFFFAPGQIAKRDKEWGPGVLMMKAMEATLSISAKVNNIIHVEWSQGADAVDQSWHNLLDNKVPGSVGIMATLLKGQE</sequence>
<dbReference type="EMBL" id="JAAWWK010000002">
    <property type="protein sequence ID" value="NKI16733.1"/>
    <property type="molecule type" value="Genomic_DNA"/>
</dbReference>
<evidence type="ECO:0000313" key="1">
    <source>
        <dbReference type="EMBL" id="NKI16733.1"/>
    </source>
</evidence>
<keyword evidence="2" id="KW-1185">Reference proteome</keyword>
<organism evidence="1 2">
    <name type="scientific">Spongiibacter thalassae</name>
    <dbReference type="NCBI Taxonomy" id="2721624"/>
    <lineage>
        <taxon>Bacteria</taxon>
        <taxon>Pseudomonadati</taxon>
        <taxon>Pseudomonadota</taxon>
        <taxon>Gammaproteobacteria</taxon>
        <taxon>Cellvibrionales</taxon>
        <taxon>Spongiibacteraceae</taxon>
        <taxon>Spongiibacter</taxon>
    </lineage>
</organism>
<gene>
    <name evidence="1" type="ORF">HCU74_04775</name>
</gene>
<reference evidence="1 2" key="1">
    <citation type="submission" date="2020-04" db="EMBL/GenBank/DDBJ databases">
        <authorList>
            <person name="Yoon J."/>
        </authorList>
    </citation>
    <scope>NUCLEOTIDE SEQUENCE [LARGE SCALE GENOMIC DNA]</scope>
    <source>
        <strain evidence="1 2">KMU-166</strain>
    </source>
</reference>
<comment type="caution">
    <text evidence="1">The sequence shown here is derived from an EMBL/GenBank/DDBJ whole genome shotgun (WGS) entry which is preliminary data.</text>
</comment>
<evidence type="ECO:0000313" key="2">
    <source>
        <dbReference type="Proteomes" id="UP000765845"/>
    </source>
</evidence>
<dbReference type="Pfam" id="PF11017">
    <property type="entry name" value="DUF2855"/>
    <property type="match status" value="1"/>
</dbReference>
<dbReference type="RefSeq" id="WP_168449285.1">
    <property type="nucleotide sequence ID" value="NZ_JAAWWK010000002.1"/>
</dbReference>
<protein>
    <submittedName>
        <fullName evidence="1">DUF2855 family protein</fullName>
    </submittedName>
</protein>
<dbReference type="InterPro" id="IPR021276">
    <property type="entry name" value="DUF2855"/>
</dbReference>
<name>A0ABX1GDS8_9GAMM</name>
<accession>A0ABX1GDS8</accession>
<dbReference type="Proteomes" id="UP000765845">
    <property type="component" value="Unassembled WGS sequence"/>
</dbReference>